<dbReference type="Gene3D" id="2.40.50.100">
    <property type="match status" value="2"/>
</dbReference>
<dbReference type="GO" id="GO:0042597">
    <property type="term" value="C:periplasmic space"/>
    <property type="evidence" value="ECO:0007669"/>
    <property type="project" value="UniProtKB-SubCell"/>
</dbReference>
<evidence type="ECO:0000256" key="3">
    <source>
        <dbReference type="ARBA" id="ARBA00023054"/>
    </source>
</evidence>
<dbReference type="AlphaFoldDB" id="A0A3G1L2X2"/>
<dbReference type="InterPro" id="IPR006143">
    <property type="entry name" value="RND_pump_MFP"/>
</dbReference>
<dbReference type="SUPFAM" id="SSF111369">
    <property type="entry name" value="HlyD-like secretion proteins"/>
    <property type="match status" value="1"/>
</dbReference>
<dbReference type="EMBL" id="CP017634">
    <property type="protein sequence ID" value="ATW28969.1"/>
    <property type="molecule type" value="Genomic_DNA"/>
</dbReference>
<dbReference type="Gene3D" id="2.40.30.170">
    <property type="match status" value="1"/>
</dbReference>
<reference evidence="7 8" key="1">
    <citation type="submission" date="2016-10" db="EMBL/GenBank/DDBJ databases">
        <title>Complete Genome Sequence of Peptococcaceae strain DCMF.</title>
        <authorList>
            <person name="Edwards R.J."/>
            <person name="Holland S.I."/>
            <person name="Deshpande N.P."/>
            <person name="Wong Y.K."/>
            <person name="Ertan H."/>
            <person name="Manefield M."/>
            <person name="Russell T.L."/>
            <person name="Lee M.J."/>
        </authorList>
    </citation>
    <scope>NUCLEOTIDE SEQUENCE [LARGE SCALE GENOMIC DNA]</scope>
    <source>
        <strain evidence="7 8">DCMF</strain>
    </source>
</reference>
<organism evidence="7 8">
    <name type="scientific">Formimonas warabiya</name>
    <dbReference type="NCBI Taxonomy" id="1761012"/>
    <lineage>
        <taxon>Bacteria</taxon>
        <taxon>Bacillati</taxon>
        <taxon>Bacillota</taxon>
        <taxon>Clostridia</taxon>
        <taxon>Eubacteriales</taxon>
        <taxon>Peptococcaceae</taxon>
        <taxon>Candidatus Formimonas</taxon>
    </lineage>
</organism>
<dbReference type="Pfam" id="PF25989">
    <property type="entry name" value="YknX_C"/>
    <property type="match status" value="1"/>
</dbReference>
<evidence type="ECO:0000256" key="1">
    <source>
        <dbReference type="ARBA" id="ARBA00004196"/>
    </source>
</evidence>
<evidence type="ECO:0000259" key="6">
    <source>
        <dbReference type="Pfam" id="PF25989"/>
    </source>
</evidence>
<gene>
    <name evidence="7" type="ORF">DCMF_27980</name>
</gene>
<dbReference type="PANTHER" id="PTHR32347">
    <property type="entry name" value="EFFLUX SYSTEM COMPONENT YKNX-RELATED"/>
    <property type="match status" value="1"/>
</dbReference>
<dbReference type="NCBIfam" id="TIGR01730">
    <property type="entry name" value="RND_mfp"/>
    <property type="match status" value="1"/>
</dbReference>
<dbReference type="Proteomes" id="UP000323521">
    <property type="component" value="Chromosome"/>
</dbReference>
<dbReference type="Pfam" id="PF25973">
    <property type="entry name" value="BSH_CzcB"/>
    <property type="match status" value="1"/>
</dbReference>
<dbReference type="GO" id="GO:0022857">
    <property type="term" value="F:transmembrane transporter activity"/>
    <property type="evidence" value="ECO:0007669"/>
    <property type="project" value="InterPro"/>
</dbReference>
<dbReference type="InterPro" id="IPR058637">
    <property type="entry name" value="YknX-like_C"/>
</dbReference>
<dbReference type="KEGG" id="fwa:DCMF_27980"/>
<dbReference type="InterPro" id="IPR050465">
    <property type="entry name" value="UPF0194_transport"/>
</dbReference>
<evidence type="ECO:0000313" key="8">
    <source>
        <dbReference type="Proteomes" id="UP000323521"/>
    </source>
</evidence>
<protein>
    <recommendedName>
        <fullName evidence="9">Efflux RND transporter periplasmic adaptor subunit</fullName>
    </recommendedName>
</protein>
<evidence type="ECO:0000256" key="2">
    <source>
        <dbReference type="ARBA" id="ARBA00009477"/>
    </source>
</evidence>
<feature type="domain" description="YknX-like C-terminal permuted SH3-like" evidence="6">
    <location>
        <begin position="348"/>
        <end position="410"/>
    </location>
</feature>
<dbReference type="Gene3D" id="1.10.287.470">
    <property type="entry name" value="Helix hairpin bin"/>
    <property type="match status" value="1"/>
</dbReference>
<comment type="similarity">
    <text evidence="2">Belongs to the membrane fusion protein (MFP) (TC 8.A.1) family.</text>
</comment>
<evidence type="ECO:0008006" key="9">
    <source>
        <dbReference type="Google" id="ProtNLM"/>
    </source>
</evidence>
<evidence type="ECO:0000313" key="7">
    <source>
        <dbReference type="EMBL" id="ATW28969.1"/>
    </source>
</evidence>
<feature type="domain" description="CzcB-like barrel-sandwich hybrid" evidence="5">
    <location>
        <begin position="60"/>
        <end position="251"/>
    </location>
</feature>
<evidence type="ECO:0000256" key="4">
    <source>
        <dbReference type="SAM" id="Coils"/>
    </source>
</evidence>
<keyword evidence="8" id="KW-1185">Reference proteome</keyword>
<accession>A0A3G1L2X2</accession>
<keyword evidence="3 4" id="KW-0175">Coiled coil</keyword>
<comment type="subcellular location">
    <subcellularLocation>
        <location evidence="1">Cell envelope</location>
    </subcellularLocation>
</comment>
<dbReference type="InterPro" id="IPR058647">
    <property type="entry name" value="BSH_CzcB-like"/>
</dbReference>
<evidence type="ECO:0000259" key="5">
    <source>
        <dbReference type="Pfam" id="PF25973"/>
    </source>
</evidence>
<feature type="coiled-coil region" evidence="4">
    <location>
        <begin position="86"/>
        <end position="215"/>
    </location>
</feature>
<dbReference type="PANTHER" id="PTHR32347:SF29">
    <property type="entry name" value="UPF0194 MEMBRANE PROTEIN YBHG"/>
    <property type="match status" value="1"/>
</dbReference>
<dbReference type="Gene3D" id="2.40.420.20">
    <property type="match status" value="1"/>
</dbReference>
<dbReference type="GO" id="GO:0016020">
    <property type="term" value="C:membrane"/>
    <property type="evidence" value="ECO:0007669"/>
    <property type="project" value="InterPro"/>
</dbReference>
<proteinExistence type="inferred from homology"/>
<name>A0A3G1L2X2_FORW1</name>
<sequence length="410" mass="44885">MKKKKRMIWIGTAILLAVVGYYGVMSGSQAVKVDTGTVSSGDIDEYVAETAVVQMADHTSVYAEEGGRIIEVMAEVGDTVKKGEVLARLDDREVDLQIQALEAKKQSAVAQYQEAKEPADQEEINKLKAQLQSAQVSYNEAKRVAENNKALYESGAISLDAYQDSLTQLAAEKSGLETARSDLAVAQKGASANVREQYEGQIGEIEAQIGLLQKQSNDLTIKAPMDGVVMAKEIEPGSFVQPGTLLFEMGDQKGIFLESDILADEIADVKQGATVFMENEDLGIKDGKGTVRKIYPKAFSKTSELGIEQKRVKVEIAFANNMEILKPGYELDIKIITQSKKDTLLIDENAVFEYQGKDHVFAIENGRAKLRAIEKGIESDEKVEVLKGLKEGEKIILSPDEKIEDGTKVK</sequence>